<name>A0A2G8LC83_STIJA</name>
<dbReference type="Gene3D" id="3.90.70.10">
    <property type="entry name" value="Cysteine proteinases"/>
    <property type="match status" value="2"/>
</dbReference>
<evidence type="ECO:0000256" key="1">
    <source>
        <dbReference type="ARBA" id="ARBA00000707"/>
    </source>
</evidence>
<dbReference type="PANTHER" id="PTHR21646">
    <property type="entry name" value="UBIQUITIN CARBOXYL-TERMINAL HYDROLASE"/>
    <property type="match status" value="1"/>
</dbReference>
<dbReference type="InterPro" id="IPR028889">
    <property type="entry name" value="USP"/>
</dbReference>
<evidence type="ECO:0000313" key="5">
    <source>
        <dbReference type="EMBL" id="PIK57760.1"/>
    </source>
</evidence>
<dbReference type="Pfam" id="PF00443">
    <property type="entry name" value="UCH"/>
    <property type="match status" value="1"/>
</dbReference>
<dbReference type="STRING" id="307972.A0A2G8LC83"/>
<feature type="region of interest" description="Disordered" evidence="3">
    <location>
        <begin position="646"/>
        <end position="678"/>
    </location>
</feature>
<organism evidence="5 6">
    <name type="scientific">Stichopus japonicus</name>
    <name type="common">Sea cucumber</name>
    <dbReference type="NCBI Taxonomy" id="307972"/>
    <lineage>
        <taxon>Eukaryota</taxon>
        <taxon>Metazoa</taxon>
        <taxon>Echinodermata</taxon>
        <taxon>Eleutherozoa</taxon>
        <taxon>Echinozoa</taxon>
        <taxon>Holothuroidea</taxon>
        <taxon>Aspidochirotacea</taxon>
        <taxon>Aspidochirotida</taxon>
        <taxon>Stichopodidae</taxon>
        <taxon>Apostichopus</taxon>
    </lineage>
</organism>
<evidence type="ECO:0000313" key="6">
    <source>
        <dbReference type="Proteomes" id="UP000230750"/>
    </source>
</evidence>
<sequence>MEEDNEALVSLLQSASTSSHNMDTEVMDFMPTESEHGHVGPIYGPHLPGLEAGNSVDNAPANSPVPHSFMGYDESTPGIATDIKDPSVQPGQSGLQNMGNTCFMNSGLQCLMHNSYLCHSLLGNCSFPPETLTGRFVELLTKVWEGQYAVLHPSEFKEKLGVVHGQFKDFRQELNWNARQGKVASPATDVSEESDDSHYASEASSSKLSELEGLELDSVKRNPSTIIPPLHRPAITRPRVRIKDKRDSRQEVQVPRLSEQQVERRCAEHAGVLPSTDEKESIKRMKLDSVDADAISLDKPSNLVSANFHDYVVRGSGDDSAGYDREVDQLGLETLSRRLKHELDSNSQGCDSSATNLSKPFPIKNEDLIAKLEDLPSSTTSAKIIKRVGALKEEVETTTTTVSMVEGPQKNLEFIPNNKEHLSSLQLEKPSTSIEKNQEGEKQWDDYLRNNESVIVDNFHGQLKSTVICNVCGHVSIIYEPFMYLSVPLPRAMEKQFVVTFVRSHGQTPIRYAVVLNKTDTVTELRRTLLYTLYGEISGREIVLAEGLDCHISRVLEDRLQLQSVDSGFRLIYAFEIDYKPCITVPLTSDLSNGTTLSVDIGQAAGYGGTDSCTISSTSDFAALGSSQYVSPGFGFGNEWDLLGSEVTTSSSEEEKQKIASGSKGEASAAVVEPDSTVNIGQQQTEEGDDDVFSNMTTFGVDSLKQIDSGQARANTASSSSMVVEDASNLSKGGLQEQGEEAEAGNGDGDKNEVPSSLAPSSSKDTGTSSDPALAGASSCPPGPDPALVGASSCPHRGLMTMTSRRRWVIRDRSATSRTNLTLTGTSA</sequence>
<dbReference type="InterPro" id="IPR050185">
    <property type="entry name" value="Ub_carboxyl-term_hydrolase"/>
</dbReference>
<dbReference type="PROSITE" id="PS50235">
    <property type="entry name" value="USP_3"/>
    <property type="match status" value="1"/>
</dbReference>
<dbReference type="InterPro" id="IPR038765">
    <property type="entry name" value="Papain-like_cys_pep_sf"/>
</dbReference>
<proteinExistence type="predicted"/>
<gene>
    <name evidence="5" type="ORF">BSL78_05368</name>
</gene>
<feature type="region of interest" description="Disordered" evidence="3">
    <location>
        <begin position="710"/>
        <end position="798"/>
    </location>
</feature>
<feature type="compositionally biased region" description="Polar residues" evidence="3">
    <location>
        <begin position="710"/>
        <end position="722"/>
    </location>
</feature>
<reference evidence="5 6" key="1">
    <citation type="journal article" date="2017" name="PLoS Biol.">
        <title>The sea cucumber genome provides insights into morphological evolution and visceral regeneration.</title>
        <authorList>
            <person name="Zhang X."/>
            <person name="Sun L."/>
            <person name="Yuan J."/>
            <person name="Sun Y."/>
            <person name="Gao Y."/>
            <person name="Zhang L."/>
            <person name="Li S."/>
            <person name="Dai H."/>
            <person name="Hamel J.F."/>
            <person name="Liu C."/>
            <person name="Yu Y."/>
            <person name="Liu S."/>
            <person name="Lin W."/>
            <person name="Guo K."/>
            <person name="Jin S."/>
            <person name="Xu P."/>
            <person name="Storey K.B."/>
            <person name="Huan P."/>
            <person name="Zhang T."/>
            <person name="Zhou Y."/>
            <person name="Zhang J."/>
            <person name="Lin C."/>
            <person name="Li X."/>
            <person name="Xing L."/>
            <person name="Huo D."/>
            <person name="Sun M."/>
            <person name="Wang L."/>
            <person name="Mercier A."/>
            <person name="Li F."/>
            <person name="Yang H."/>
            <person name="Xiang J."/>
        </authorList>
    </citation>
    <scope>NUCLEOTIDE SEQUENCE [LARGE SCALE GENOMIC DNA]</scope>
    <source>
        <strain evidence="5">Shaxun</strain>
        <tissue evidence="5">Muscle</tissue>
    </source>
</reference>
<feature type="domain" description="USP" evidence="4">
    <location>
        <begin position="93"/>
        <end position="684"/>
    </location>
</feature>
<dbReference type="InterPro" id="IPR001394">
    <property type="entry name" value="Peptidase_C19_UCH"/>
</dbReference>
<evidence type="ECO:0000256" key="2">
    <source>
        <dbReference type="ARBA" id="ARBA00012759"/>
    </source>
</evidence>
<dbReference type="PROSITE" id="PS00972">
    <property type="entry name" value="USP_1"/>
    <property type="match status" value="1"/>
</dbReference>
<dbReference type="EMBL" id="MRZV01000133">
    <property type="protein sequence ID" value="PIK57760.1"/>
    <property type="molecule type" value="Genomic_DNA"/>
</dbReference>
<dbReference type="AlphaFoldDB" id="A0A2G8LC83"/>
<keyword evidence="6" id="KW-1185">Reference proteome</keyword>
<protein>
    <recommendedName>
        <fullName evidence="2">ubiquitinyl hydrolase 1</fullName>
        <ecNumber evidence="2">3.4.19.12</ecNumber>
    </recommendedName>
</protein>
<dbReference type="EC" id="3.4.19.12" evidence="2"/>
<dbReference type="GO" id="GO:0004843">
    <property type="term" value="F:cysteine-type deubiquitinase activity"/>
    <property type="evidence" value="ECO:0007669"/>
    <property type="project" value="UniProtKB-EC"/>
</dbReference>
<comment type="caution">
    <text evidence="5">The sequence shown here is derived from an EMBL/GenBank/DDBJ whole genome shotgun (WGS) entry which is preliminary data.</text>
</comment>
<dbReference type="InterPro" id="IPR018200">
    <property type="entry name" value="USP_CS"/>
</dbReference>
<evidence type="ECO:0000259" key="4">
    <source>
        <dbReference type="PROSITE" id="PS50235"/>
    </source>
</evidence>
<dbReference type="Proteomes" id="UP000230750">
    <property type="component" value="Unassembled WGS sequence"/>
</dbReference>
<dbReference type="PANTHER" id="PTHR21646:SF35">
    <property type="match status" value="1"/>
</dbReference>
<evidence type="ECO:0000256" key="3">
    <source>
        <dbReference type="SAM" id="MobiDB-lite"/>
    </source>
</evidence>
<feature type="region of interest" description="Disordered" evidence="3">
    <location>
        <begin position="244"/>
        <end position="263"/>
    </location>
</feature>
<comment type="catalytic activity">
    <reaction evidence="1">
        <text>Thiol-dependent hydrolysis of ester, thioester, amide, peptide and isopeptide bonds formed by the C-terminal Gly of ubiquitin (a 76-residue protein attached to proteins as an intracellular targeting signal).</text>
        <dbReference type="EC" id="3.4.19.12"/>
    </reaction>
</comment>
<dbReference type="GO" id="GO:0016579">
    <property type="term" value="P:protein deubiquitination"/>
    <property type="evidence" value="ECO:0007669"/>
    <property type="project" value="InterPro"/>
</dbReference>
<dbReference type="OrthoDB" id="420187at2759"/>
<dbReference type="SUPFAM" id="SSF54001">
    <property type="entry name" value="Cysteine proteinases"/>
    <property type="match status" value="1"/>
</dbReference>
<accession>A0A2G8LC83</accession>
<feature type="compositionally biased region" description="Polar residues" evidence="3">
    <location>
        <begin position="754"/>
        <end position="771"/>
    </location>
</feature>
<feature type="region of interest" description="Disordered" evidence="3">
    <location>
        <begin position="181"/>
        <end position="206"/>
    </location>
</feature>